<dbReference type="AlphaFoldDB" id="A0A7S0Y9S9"/>
<protein>
    <submittedName>
        <fullName evidence="2">Uncharacterized protein</fullName>
    </submittedName>
</protein>
<sequence>MGEETEDKAGISESVKSESQISNSGSSNSSNSNGNNNHSNNHSNSIAVPSTSNRVDNGDGLATSDQRIVAIDKEGKEASIFPHKPTSNGGAFPDPKLNPKSSAKESEMDPALRDDKEGFPPRKESMEDLPKKKEGGGGIALTPFPGLASGNAEGLTNGTSSQQQNATAVAVVAAAAASATGELGNLKTNVLMPSAGGLMASHVVTTAVMVPI</sequence>
<organism evidence="2">
    <name type="scientific">Polytomella parva</name>
    <dbReference type="NCBI Taxonomy" id="51329"/>
    <lineage>
        <taxon>Eukaryota</taxon>
        <taxon>Viridiplantae</taxon>
        <taxon>Chlorophyta</taxon>
        <taxon>core chlorophytes</taxon>
        <taxon>Chlorophyceae</taxon>
        <taxon>CS clade</taxon>
        <taxon>Chlamydomonadales</taxon>
        <taxon>Chlamydomonadaceae</taxon>
        <taxon>Polytomella</taxon>
    </lineage>
</organism>
<feature type="compositionally biased region" description="Low complexity" evidence="1">
    <location>
        <begin position="22"/>
        <end position="45"/>
    </location>
</feature>
<gene>
    <name evidence="2" type="ORF">PPAR00522_LOCUS4672</name>
</gene>
<reference evidence="2" key="1">
    <citation type="submission" date="2021-01" db="EMBL/GenBank/DDBJ databases">
        <authorList>
            <person name="Corre E."/>
            <person name="Pelletier E."/>
            <person name="Niang G."/>
            <person name="Scheremetjew M."/>
            <person name="Finn R."/>
            <person name="Kale V."/>
            <person name="Holt S."/>
            <person name="Cochrane G."/>
            <person name="Meng A."/>
            <person name="Brown T."/>
            <person name="Cohen L."/>
        </authorList>
    </citation>
    <scope>NUCLEOTIDE SEQUENCE</scope>
    <source>
        <strain evidence="2">SAG 63-3</strain>
    </source>
</reference>
<evidence type="ECO:0000313" key="2">
    <source>
        <dbReference type="EMBL" id="CAD8768275.1"/>
    </source>
</evidence>
<feature type="compositionally biased region" description="Polar residues" evidence="1">
    <location>
        <begin position="46"/>
        <end position="55"/>
    </location>
</feature>
<proteinExistence type="predicted"/>
<evidence type="ECO:0000256" key="1">
    <source>
        <dbReference type="SAM" id="MobiDB-lite"/>
    </source>
</evidence>
<feature type="region of interest" description="Disordered" evidence="1">
    <location>
        <begin position="1"/>
        <end position="160"/>
    </location>
</feature>
<accession>A0A7S0Y9S9</accession>
<name>A0A7S0Y9S9_9CHLO</name>
<feature type="compositionally biased region" description="Basic and acidic residues" evidence="1">
    <location>
        <begin position="102"/>
        <end position="135"/>
    </location>
</feature>
<dbReference type="EMBL" id="HBFM01007456">
    <property type="protein sequence ID" value="CAD8768275.1"/>
    <property type="molecule type" value="Transcribed_RNA"/>
</dbReference>